<dbReference type="PROSITE" id="PS51257">
    <property type="entry name" value="PROKAR_LIPOPROTEIN"/>
    <property type="match status" value="1"/>
</dbReference>
<dbReference type="InterPro" id="IPR008620">
    <property type="entry name" value="FixH"/>
</dbReference>
<dbReference type="OrthoDB" id="5295180at2"/>
<evidence type="ECO:0008006" key="4">
    <source>
        <dbReference type="Google" id="ProtNLM"/>
    </source>
</evidence>
<evidence type="ECO:0000256" key="1">
    <source>
        <dbReference type="SAM" id="Phobius"/>
    </source>
</evidence>
<organism evidence="2 3">
    <name type="scientific">Pseudoduganella namucuonensis</name>
    <dbReference type="NCBI Taxonomy" id="1035707"/>
    <lineage>
        <taxon>Bacteria</taxon>
        <taxon>Pseudomonadati</taxon>
        <taxon>Pseudomonadota</taxon>
        <taxon>Betaproteobacteria</taxon>
        <taxon>Burkholderiales</taxon>
        <taxon>Oxalobacteraceae</taxon>
        <taxon>Telluria group</taxon>
        <taxon>Pseudoduganella</taxon>
    </lineage>
</organism>
<keyword evidence="3" id="KW-1185">Reference proteome</keyword>
<evidence type="ECO:0000313" key="3">
    <source>
        <dbReference type="Proteomes" id="UP000199391"/>
    </source>
</evidence>
<dbReference type="Proteomes" id="UP000199391">
    <property type="component" value="Unassembled WGS sequence"/>
</dbReference>
<feature type="transmembrane region" description="Helical" evidence="1">
    <location>
        <begin position="20"/>
        <end position="40"/>
    </location>
</feature>
<sequence length="177" mass="19355">MSESLRVSPAPWWGHRWPWLLMLGPFLVLLAGCYTGWLAFSHPDALVAGDYYKKGKAINQDLRRDRAAGALGLSAALRYDAARGVLAGRLDSAGAVPPSLALRLSHATQPDKDVRLELRPAPDGAFVAALPMLERSRWQVLIEGEDRSGGAARAWRLEGGWHWPGQREVTLRPAGAE</sequence>
<keyword evidence="1" id="KW-0812">Transmembrane</keyword>
<keyword evidence="1" id="KW-1133">Transmembrane helix</keyword>
<dbReference type="Pfam" id="PF05751">
    <property type="entry name" value="FixH"/>
    <property type="match status" value="1"/>
</dbReference>
<dbReference type="STRING" id="1035707.SAMN05216552_100373"/>
<dbReference type="RefSeq" id="WP_093553883.1">
    <property type="nucleotide sequence ID" value="NZ_FPBO01000003.1"/>
</dbReference>
<reference evidence="3" key="1">
    <citation type="submission" date="2016-10" db="EMBL/GenBank/DDBJ databases">
        <authorList>
            <person name="Varghese N."/>
            <person name="Submissions S."/>
        </authorList>
    </citation>
    <scope>NUCLEOTIDE SEQUENCE [LARGE SCALE GENOMIC DNA]</scope>
    <source>
        <strain evidence="3">CGMCC 1.11014</strain>
    </source>
</reference>
<accession>A0A1I7G609</accession>
<dbReference type="EMBL" id="FPBO01000003">
    <property type="protein sequence ID" value="SFU43863.1"/>
    <property type="molecule type" value="Genomic_DNA"/>
</dbReference>
<evidence type="ECO:0000313" key="2">
    <source>
        <dbReference type="EMBL" id="SFU43863.1"/>
    </source>
</evidence>
<gene>
    <name evidence="2" type="ORF">SAMN05216552_100373</name>
</gene>
<name>A0A1I7G609_9BURK</name>
<proteinExistence type="predicted"/>
<protein>
    <recommendedName>
        <fullName evidence="4">Cytochrome oxidase assembly protein</fullName>
    </recommendedName>
</protein>
<dbReference type="AlphaFoldDB" id="A0A1I7G609"/>
<keyword evidence="1" id="KW-0472">Membrane</keyword>